<dbReference type="EMBL" id="JXLP01000029">
    <property type="protein sequence ID" value="KIL72961.1"/>
    <property type="molecule type" value="Genomic_DNA"/>
</dbReference>
<proteinExistence type="predicted"/>
<organism evidence="1 2">
    <name type="scientific">Bacillus badius</name>
    <dbReference type="NCBI Taxonomy" id="1455"/>
    <lineage>
        <taxon>Bacteria</taxon>
        <taxon>Bacillati</taxon>
        <taxon>Bacillota</taxon>
        <taxon>Bacilli</taxon>
        <taxon>Bacillales</taxon>
        <taxon>Bacillaceae</taxon>
        <taxon>Pseudobacillus</taxon>
    </lineage>
</organism>
<keyword evidence="2" id="KW-1185">Reference proteome</keyword>
<sequence length="86" mass="10075">MKFGIEDVAFVIADAVFERDGIYHAVEVDHTQKMSKNRTKIEKYRKLSKVTSFKLIWITTTDYRRKQLLKMCEGLDVTVFTAADFH</sequence>
<protein>
    <submittedName>
        <fullName evidence="1">Uncharacterized protein</fullName>
    </submittedName>
</protein>
<accession>A0ABR5ANY7</accession>
<gene>
    <name evidence="1" type="ORF">SD77_3022</name>
</gene>
<evidence type="ECO:0000313" key="2">
    <source>
        <dbReference type="Proteomes" id="UP000031982"/>
    </source>
</evidence>
<evidence type="ECO:0000313" key="1">
    <source>
        <dbReference type="EMBL" id="KIL72961.1"/>
    </source>
</evidence>
<comment type="caution">
    <text evidence="1">The sequence shown here is derived from an EMBL/GenBank/DDBJ whole genome shotgun (WGS) entry which is preliminary data.</text>
</comment>
<dbReference type="Proteomes" id="UP000031982">
    <property type="component" value="Unassembled WGS sequence"/>
</dbReference>
<name>A0ABR5ANY7_BACBA</name>
<reference evidence="1 2" key="1">
    <citation type="submission" date="2015-01" db="EMBL/GenBank/DDBJ databases">
        <title>Genome Assembly of Bacillus badius MTCC 1458.</title>
        <authorList>
            <person name="Verma A."/>
            <person name="Khatri I."/>
            <person name="Mual P."/>
            <person name="Subramanian S."/>
            <person name="Krishnamurthi S."/>
        </authorList>
    </citation>
    <scope>NUCLEOTIDE SEQUENCE [LARGE SCALE GENOMIC DNA]</scope>
    <source>
        <strain evidence="1 2">MTCC 1458</strain>
    </source>
</reference>